<dbReference type="SUPFAM" id="SSF51445">
    <property type="entry name" value="(Trans)glycosidases"/>
    <property type="match status" value="1"/>
</dbReference>
<dbReference type="GO" id="GO:0004563">
    <property type="term" value="F:beta-N-acetylhexosaminidase activity"/>
    <property type="evidence" value="ECO:0007669"/>
    <property type="project" value="UniProtKB-EC"/>
</dbReference>
<feature type="domain" description="Glycoside hydrolase family 20 catalytic" evidence="8">
    <location>
        <begin position="143"/>
        <end position="491"/>
    </location>
</feature>
<dbReference type="EC" id="3.2.1.52" evidence="3"/>
<evidence type="ECO:0000256" key="7">
    <source>
        <dbReference type="SAM" id="MobiDB-lite"/>
    </source>
</evidence>
<evidence type="ECO:0000256" key="2">
    <source>
        <dbReference type="ARBA" id="ARBA00006285"/>
    </source>
</evidence>
<accession>A0A931CND1</accession>
<dbReference type="AlphaFoldDB" id="A0A931CND1"/>
<evidence type="ECO:0000259" key="8">
    <source>
        <dbReference type="Pfam" id="PF00728"/>
    </source>
</evidence>
<dbReference type="InterPro" id="IPR015883">
    <property type="entry name" value="Glyco_hydro_20_cat"/>
</dbReference>
<dbReference type="PANTHER" id="PTHR22600">
    <property type="entry name" value="BETA-HEXOSAMINIDASE"/>
    <property type="match status" value="1"/>
</dbReference>
<feature type="domain" description="Beta-hexosaminidase bacterial type N-terminal" evidence="9">
    <location>
        <begin position="2"/>
        <end position="104"/>
    </location>
</feature>
<evidence type="ECO:0000256" key="1">
    <source>
        <dbReference type="ARBA" id="ARBA00001231"/>
    </source>
</evidence>
<dbReference type="InterPro" id="IPR029018">
    <property type="entry name" value="Hex-like_dom2"/>
</dbReference>
<keyword evidence="4" id="KW-0378">Hydrolase</keyword>
<dbReference type="GO" id="GO:0005975">
    <property type="term" value="P:carbohydrate metabolic process"/>
    <property type="evidence" value="ECO:0007669"/>
    <property type="project" value="InterPro"/>
</dbReference>
<keyword evidence="5" id="KW-0326">Glycosidase</keyword>
<dbReference type="InterPro" id="IPR025705">
    <property type="entry name" value="Beta_hexosaminidase_sua/sub"/>
</dbReference>
<dbReference type="CDD" id="cd06563">
    <property type="entry name" value="GH20_chitobiase-like"/>
    <property type="match status" value="1"/>
</dbReference>
<gene>
    <name evidence="10" type="ORF">IV500_00845</name>
</gene>
<dbReference type="Pfam" id="PF02838">
    <property type="entry name" value="Glyco_hydro_20b"/>
    <property type="match status" value="1"/>
</dbReference>
<evidence type="ECO:0000313" key="10">
    <source>
        <dbReference type="EMBL" id="MBG0737986.1"/>
    </source>
</evidence>
<protein>
    <recommendedName>
        <fullName evidence="3">beta-N-acetylhexosaminidase</fullName>
        <ecNumber evidence="3">3.2.1.52</ecNumber>
    </recommendedName>
</protein>
<evidence type="ECO:0000256" key="3">
    <source>
        <dbReference type="ARBA" id="ARBA00012663"/>
    </source>
</evidence>
<dbReference type="RefSeq" id="WP_196394926.1">
    <property type="nucleotide sequence ID" value="NZ_JADNYM010000001.1"/>
</dbReference>
<dbReference type="Pfam" id="PF00728">
    <property type="entry name" value="Glyco_hydro_20"/>
    <property type="match status" value="1"/>
</dbReference>
<dbReference type="SUPFAM" id="SSF55545">
    <property type="entry name" value="beta-N-acetylhexosaminidase-like domain"/>
    <property type="match status" value="1"/>
</dbReference>
<dbReference type="GO" id="GO:0030203">
    <property type="term" value="P:glycosaminoglycan metabolic process"/>
    <property type="evidence" value="ECO:0007669"/>
    <property type="project" value="TreeGrafter"/>
</dbReference>
<dbReference type="EMBL" id="JADNYM010000001">
    <property type="protein sequence ID" value="MBG0737986.1"/>
    <property type="molecule type" value="Genomic_DNA"/>
</dbReference>
<dbReference type="InterPro" id="IPR017853">
    <property type="entry name" value="GH"/>
</dbReference>
<dbReference type="Gene3D" id="3.20.20.80">
    <property type="entry name" value="Glycosidases"/>
    <property type="match status" value="1"/>
</dbReference>
<dbReference type="Gene3D" id="3.30.379.10">
    <property type="entry name" value="Chitobiase/beta-hexosaminidase domain 2-like"/>
    <property type="match status" value="1"/>
</dbReference>
<comment type="similarity">
    <text evidence="2">Belongs to the glycosyl hydrolase 20 family.</text>
</comment>
<dbReference type="PANTHER" id="PTHR22600:SF57">
    <property type="entry name" value="BETA-N-ACETYLHEXOSAMINIDASE"/>
    <property type="match status" value="1"/>
</dbReference>
<proteinExistence type="inferred from homology"/>
<evidence type="ECO:0000256" key="5">
    <source>
        <dbReference type="ARBA" id="ARBA00023295"/>
    </source>
</evidence>
<sequence>MPALVPRPGTVRTLTGQTRVPAVVGYSTELSLNPWALDSLQHWLDAHVQPAEAGAPAWLRVVRDAAVPAEGYRLLVQNGVRITVSDASGLTNALHTLRQLAGPEAFAPRSGPEAELPDVRQPAPSRPQPVVLDNLSIEDHPRFGFRGVHLDVARHFIPLAEVLRFIDAAAAHKLNALHLHLTDDQGWRIEIPEFPQLTSVGAWRADSTLAYGHDGQQHLSGRPHGGYYTAADLREMVAFARARGITVIPEIDVPGHSVAAIAAYPELGVDAPEVDVWTDWGVNDCILDPSDYTLDFYRRVLDAVMDIFDAPIIHIGGDEVPYERWHASGTVRQRAAELGLDSVELLHGWFLGQLVEHIEARGRRAGVWHEAVSPALPRTAVVNAWGDTGTVRDALAAGYDTTISCCSHLYLDYRECDHPEEPSACGPLLSTEKLYDFDPLTAEVLAAAAKTGAQITGIQAQIWTEYLDTPDIRDYHAYPRLAAFAELAWSHCRNYADFMQRLKSGHLTRLAAAGIGFRPLAGPSPHQLRPELAVLCGRQAERMTDASAHRLAPAAVPQRVGLEDLAPGKCDPHGAAKLGRGGGATGTV</sequence>
<comment type="caution">
    <text evidence="10">The sequence shown here is derived from an EMBL/GenBank/DDBJ whole genome shotgun (WGS) entry which is preliminary data.</text>
</comment>
<dbReference type="InterPro" id="IPR015882">
    <property type="entry name" value="HEX_bac_N"/>
</dbReference>
<dbReference type="Proteomes" id="UP000655366">
    <property type="component" value="Unassembled WGS sequence"/>
</dbReference>
<reference evidence="10 11" key="1">
    <citation type="submission" date="2020-11" db="EMBL/GenBank/DDBJ databases">
        <title>Arthrobacter antarcticus sp. nov., isolated from Antarctic Soil.</title>
        <authorList>
            <person name="Li J."/>
        </authorList>
    </citation>
    <scope>NUCLEOTIDE SEQUENCE [LARGE SCALE GENOMIC DNA]</scope>
    <source>
        <strain evidence="10 11">Z1-20</strain>
    </source>
</reference>
<dbReference type="GO" id="GO:0016020">
    <property type="term" value="C:membrane"/>
    <property type="evidence" value="ECO:0007669"/>
    <property type="project" value="TreeGrafter"/>
</dbReference>
<evidence type="ECO:0000259" key="9">
    <source>
        <dbReference type="Pfam" id="PF02838"/>
    </source>
</evidence>
<name>A0A931CND1_9MICC</name>
<evidence type="ECO:0000256" key="6">
    <source>
        <dbReference type="PIRSR" id="PIRSR625705-1"/>
    </source>
</evidence>
<evidence type="ECO:0000256" key="4">
    <source>
        <dbReference type="ARBA" id="ARBA00022801"/>
    </source>
</evidence>
<evidence type="ECO:0000313" key="11">
    <source>
        <dbReference type="Proteomes" id="UP000655366"/>
    </source>
</evidence>
<feature type="region of interest" description="Disordered" evidence="7">
    <location>
        <begin position="105"/>
        <end position="127"/>
    </location>
</feature>
<comment type="catalytic activity">
    <reaction evidence="1">
        <text>Hydrolysis of terminal non-reducing N-acetyl-D-hexosamine residues in N-acetyl-beta-D-hexosaminides.</text>
        <dbReference type="EC" id="3.2.1.52"/>
    </reaction>
</comment>
<keyword evidence="11" id="KW-1185">Reference proteome</keyword>
<feature type="active site" description="Proton donor" evidence="6">
    <location>
        <position position="319"/>
    </location>
</feature>
<dbReference type="PRINTS" id="PR00738">
    <property type="entry name" value="GLHYDRLASE20"/>
</dbReference>
<organism evidence="10 11">
    <name type="scientific">Arthrobacter terrae</name>
    <dbReference type="NCBI Taxonomy" id="2935737"/>
    <lineage>
        <taxon>Bacteria</taxon>
        <taxon>Bacillati</taxon>
        <taxon>Actinomycetota</taxon>
        <taxon>Actinomycetes</taxon>
        <taxon>Micrococcales</taxon>
        <taxon>Micrococcaceae</taxon>
        <taxon>Arthrobacter</taxon>
    </lineage>
</organism>